<proteinExistence type="predicted"/>
<feature type="transmembrane region" description="Helical" evidence="1">
    <location>
        <begin position="52"/>
        <end position="70"/>
    </location>
</feature>
<dbReference type="STRING" id="1123350.SAMN02744040_01561"/>
<feature type="transmembrane region" description="Helical" evidence="1">
    <location>
        <begin position="167"/>
        <end position="191"/>
    </location>
</feature>
<protein>
    <submittedName>
        <fullName evidence="2">Uncharacterized conserved protein YybS, DUF2232 family</fullName>
    </submittedName>
</protein>
<dbReference type="EMBL" id="FQXH01000015">
    <property type="protein sequence ID" value="SHH31003.1"/>
    <property type="molecule type" value="Genomic_DNA"/>
</dbReference>
<feature type="transmembrane region" description="Helical" evidence="1">
    <location>
        <begin position="238"/>
        <end position="267"/>
    </location>
</feature>
<feature type="transmembrane region" description="Helical" evidence="1">
    <location>
        <begin position="279"/>
        <end position="300"/>
    </location>
</feature>
<dbReference type="Proteomes" id="UP000242520">
    <property type="component" value="Unassembled WGS sequence"/>
</dbReference>
<dbReference type="Pfam" id="PF09991">
    <property type="entry name" value="DUF2232"/>
    <property type="match status" value="1"/>
</dbReference>
<keyword evidence="1" id="KW-0812">Transmembrane</keyword>
<dbReference type="AlphaFoldDB" id="A0A1M5RYW6"/>
<feature type="transmembrane region" description="Helical" evidence="1">
    <location>
        <begin position="212"/>
        <end position="232"/>
    </location>
</feature>
<keyword evidence="3" id="KW-1185">Reference proteome</keyword>
<organism evidence="2 3">
    <name type="scientific">Tepidibacter thalassicus DSM 15285</name>
    <dbReference type="NCBI Taxonomy" id="1123350"/>
    <lineage>
        <taxon>Bacteria</taxon>
        <taxon>Bacillati</taxon>
        <taxon>Bacillota</taxon>
        <taxon>Clostridia</taxon>
        <taxon>Peptostreptococcales</taxon>
        <taxon>Peptostreptococcaceae</taxon>
        <taxon>Tepidibacter</taxon>
    </lineage>
</organism>
<reference evidence="3" key="1">
    <citation type="submission" date="2016-11" db="EMBL/GenBank/DDBJ databases">
        <authorList>
            <person name="Varghese N."/>
            <person name="Submissions S."/>
        </authorList>
    </citation>
    <scope>NUCLEOTIDE SEQUENCE [LARGE SCALE GENOMIC DNA]</scope>
    <source>
        <strain evidence="3">DSM 15285</strain>
    </source>
</reference>
<sequence length="311" mass="35418">MINMSNRQRLTEAGIVSVIGVIFSILVNNIPFLSLFALFISIPYIIITARCGIKHSIISIVVSSVILLFVTNPIYALTVFLLFFVPAVFIGYNIYKNKSPVNAVSWGAFASIITIVIYIKLVVVFFNFDIIEQTIKMFEQALNMQQEFLTQLNSMEKNSKIAFIMEYILTIIPSIVIIIPSIIISFTNYFVSLFILRRTKGYNEKLPSIKDFALPGNIFIGVILIYLLSMILKDINGIYYNTIIINTEIVFLIIFLIQGICVYSYFLDKIKVRQGIKNILLVVSILIGPLLFMMSIIGMIDSVVDFRRIRR</sequence>
<dbReference type="PANTHER" id="PTHR41324">
    <property type="entry name" value="MEMBRANE PROTEIN-RELATED"/>
    <property type="match status" value="1"/>
</dbReference>
<accession>A0A1M5RYW6</accession>
<evidence type="ECO:0000256" key="1">
    <source>
        <dbReference type="SAM" id="Phobius"/>
    </source>
</evidence>
<name>A0A1M5RYW6_9FIRM</name>
<evidence type="ECO:0000313" key="3">
    <source>
        <dbReference type="Proteomes" id="UP000242520"/>
    </source>
</evidence>
<dbReference type="OrthoDB" id="1950201at2"/>
<dbReference type="InterPro" id="IPR018710">
    <property type="entry name" value="DUF2232"/>
</dbReference>
<evidence type="ECO:0000313" key="2">
    <source>
        <dbReference type="EMBL" id="SHH31003.1"/>
    </source>
</evidence>
<feature type="transmembrane region" description="Helical" evidence="1">
    <location>
        <begin position="15"/>
        <end position="40"/>
    </location>
</feature>
<gene>
    <name evidence="2" type="ORF">SAMN02744040_01561</name>
</gene>
<keyword evidence="1" id="KW-0472">Membrane</keyword>
<dbReference type="PANTHER" id="PTHR41324:SF1">
    <property type="entry name" value="DUF2232 DOMAIN-CONTAINING PROTEIN"/>
    <property type="match status" value="1"/>
</dbReference>
<keyword evidence="1" id="KW-1133">Transmembrane helix</keyword>
<feature type="transmembrane region" description="Helical" evidence="1">
    <location>
        <begin position="107"/>
        <end position="128"/>
    </location>
</feature>